<dbReference type="CDD" id="cd06849">
    <property type="entry name" value="lipoyl_domain"/>
    <property type="match status" value="1"/>
</dbReference>
<protein>
    <recommendedName>
        <fullName evidence="4">Dihydrolipoamide acetyltransferase component of pyruvate dehydrogenase complex</fullName>
        <ecNumber evidence="4">2.3.1.-</ecNumber>
    </recommendedName>
</protein>
<dbReference type="Pfam" id="PF00364">
    <property type="entry name" value="Biotin_lipoyl"/>
    <property type="match status" value="1"/>
</dbReference>
<dbReference type="InterPro" id="IPR045257">
    <property type="entry name" value="E2/Pdx1"/>
</dbReference>
<evidence type="ECO:0000313" key="9">
    <source>
        <dbReference type="Proteomes" id="UP000541810"/>
    </source>
</evidence>
<feature type="compositionally biased region" description="Low complexity" evidence="5">
    <location>
        <begin position="85"/>
        <end position="101"/>
    </location>
</feature>
<keyword evidence="9" id="KW-1185">Reference proteome</keyword>
<evidence type="ECO:0000256" key="5">
    <source>
        <dbReference type="SAM" id="MobiDB-lite"/>
    </source>
</evidence>
<dbReference type="SUPFAM" id="SSF51230">
    <property type="entry name" value="Single hybrid motif"/>
    <property type="match status" value="1"/>
</dbReference>
<dbReference type="PROSITE" id="PS51826">
    <property type="entry name" value="PSBD"/>
    <property type="match status" value="1"/>
</dbReference>
<evidence type="ECO:0000313" key="8">
    <source>
        <dbReference type="EMBL" id="MBB6429975.1"/>
    </source>
</evidence>
<reference evidence="8 9" key="1">
    <citation type="submission" date="2020-08" db="EMBL/GenBank/DDBJ databases">
        <title>Genomic Encyclopedia of Type Strains, Phase IV (KMG-IV): sequencing the most valuable type-strain genomes for metagenomic binning, comparative biology and taxonomic classification.</title>
        <authorList>
            <person name="Goeker M."/>
        </authorList>
    </citation>
    <scope>NUCLEOTIDE SEQUENCE [LARGE SCALE GENOMIC DNA]</scope>
    <source>
        <strain evidence="8 9">DSM 103725</strain>
    </source>
</reference>
<gene>
    <name evidence="8" type="ORF">HNQ40_001781</name>
</gene>
<dbReference type="Proteomes" id="UP000541810">
    <property type="component" value="Unassembled WGS sequence"/>
</dbReference>
<dbReference type="InterPro" id="IPR023213">
    <property type="entry name" value="CAT-like_dom_sf"/>
</dbReference>
<sequence length="428" mass="44083">MPIEITMPRLSDTMEEGTLIKWRVAEGDKVASGDHLADVETDKATMELQAFDDGTVAQVSVGEGDTVPVGARILVLAEDGESAEDAVSNAGDASSNGSAPAPEAPKEEAASEPAPAAPVAAAPSGGKIRVSPLARKLAEEYGVDLATVTGTGPDGRIIKRDVLAAAQGGGAAPAAAPSTPAPAPAAPVAPMGLEAKTISLTGMRKTIAKRLVESKTTVPHFQVSVAVNMDPLMELRKTINGQLESQGIKLSINDFVTRAVALACVEHPAVNSSWNGDSIIQHGSVNVGVAISLPEEKGGGLLVATIRDTHAKGLRQISADVKQLAKNARSEKGLTVQEMSDSTITISNLGMPQYGVTQFTAIVNPPNAAIIAVGAAIQKPVVRNGEIVVGTEMNVTLSGDHRTIDGAVGAEYLATLKRYLENPASLLV</sequence>
<organism evidence="8 9">
    <name type="scientific">Algisphaera agarilytica</name>
    <dbReference type="NCBI Taxonomy" id="1385975"/>
    <lineage>
        <taxon>Bacteria</taxon>
        <taxon>Pseudomonadati</taxon>
        <taxon>Planctomycetota</taxon>
        <taxon>Phycisphaerae</taxon>
        <taxon>Phycisphaerales</taxon>
        <taxon>Phycisphaeraceae</taxon>
        <taxon>Algisphaera</taxon>
    </lineage>
</organism>
<comment type="cofactor">
    <cofactor evidence="1 4">
        <name>(R)-lipoate</name>
        <dbReference type="ChEBI" id="CHEBI:83088"/>
    </cofactor>
</comment>
<evidence type="ECO:0000259" key="6">
    <source>
        <dbReference type="PROSITE" id="PS50968"/>
    </source>
</evidence>
<feature type="region of interest" description="Disordered" evidence="5">
    <location>
        <begin position="83"/>
        <end position="125"/>
    </location>
</feature>
<dbReference type="RefSeq" id="WP_184677522.1">
    <property type="nucleotide sequence ID" value="NZ_JACHGY010000001.1"/>
</dbReference>
<dbReference type="InterPro" id="IPR003016">
    <property type="entry name" value="2-oxoA_DH_lipoyl-BS"/>
</dbReference>
<evidence type="ECO:0000256" key="4">
    <source>
        <dbReference type="RuleBase" id="RU003423"/>
    </source>
</evidence>
<dbReference type="EC" id="2.3.1.-" evidence="4"/>
<dbReference type="InterPro" id="IPR004167">
    <property type="entry name" value="PSBD"/>
</dbReference>
<keyword evidence="4 8" id="KW-0808">Transferase</keyword>
<dbReference type="Gene3D" id="3.30.559.10">
    <property type="entry name" value="Chloramphenicol acetyltransferase-like domain"/>
    <property type="match status" value="1"/>
</dbReference>
<dbReference type="Gene3D" id="4.10.320.10">
    <property type="entry name" value="E3-binding domain"/>
    <property type="match status" value="1"/>
</dbReference>
<dbReference type="PROSITE" id="PS50968">
    <property type="entry name" value="BIOTINYL_LIPOYL"/>
    <property type="match status" value="1"/>
</dbReference>
<keyword evidence="4 8" id="KW-0012">Acyltransferase</keyword>
<dbReference type="Gene3D" id="2.40.50.100">
    <property type="match status" value="1"/>
</dbReference>
<dbReference type="SUPFAM" id="SSF47005">
    <property type="entry name" value="Peripheral subunit-binding domain of 2-oxo acid dehydrogenase complex"/>
    <property type="match status" value="1"/>
</dbReference>
<keyword evidence="8" id="KW-0670">Pyruvate</keyword>
<feature type="domain" description="Lipoyl-binding" evidence="6">
    <location>
        <begin position="2"/>
        <end position="77"/>
    </location>
</feature>
<dbReference type="GO" id="GO:0016746">
    <property type="term" value="F:acyltransferase activity"/>
    <property type="evidence" value="ECO:0007669"/>
    <property type="project" value="UniProtKB-KW"/>
</dbReference>
<dbReference type="AlphaFoldDB" id="A0A7X0LK18"/>
<dbReference type="Pfam" id="PF02817">
    <property type="entry name" value="E3_binding"/>
    <property type="match status" value="1"/>
</dbReference>
<dbReference type="PANTHER" id="PTHR23151">
    <property type="entry name" value="DIHYDROLIPOAMIDE ACETYL/SUCCINYL-TRANSFERASE-RELATED"/>
    <property type="match status" value="1"/>
</dbReference>
<keyword evidence="3 4" id="KW-0450">Lipoyl</keyword>
<dbReference type="PANTHER" id="PTHR23151:SF90">
    <property type="entry name" value="DIHYDROLIPOYLLYSINE-RESIDUE ACETYLTRANSFERASE COMPONENT OF PYRUVATE DEHYDROGENASE COMPLEX, MITOCHONDRIAL-RELATED"/>
    <property type="match status" value="1"/>
</dbReference>
<dbReference type="InterPro" id="IPR036625">
    <property type="entry name" value="E3-bd_dom_sf"/>
</dbReference>
<dbReference type="GO" id="GO:0006086">
    <property type="term" value="P:pyruvate decarboxylation to acetyl-CoA"/>
    <property type="evidence" value="ECO:0007669"/>
    <property type="project" value="InterPro"/>
</dbReference>
<evidence type="ECO:0000259" key="7">
    <source>
        <dbReference type="PROSITE" id="PS51826"/>
    </source>
</evidence>
<dbReference type="GO" id="GO:0045254">
    <property type="term" value="C:pyruvate dehydrogenase complex"/>
    <property type="evidence" value="ECO:0007669"/>
    <property type="project" value="InterPro"/>
</dbReference>
<feature type="domain" description="Peripheral subunit-binding (PSBD)" evidence="7">
    <location>
        <begin position="129"/>
        <end position="166"/>
    </location>
</feature>
<comment type="caution">
    <text evidence="8">The sequence shown here is derived from an EMBL/GenBank/DDBJ whole genome shotgun (WGS) entry which is preliminary data.</text>
</comment>
<feature type="compositionally biased region" description="Low complexity" evidence="5">
    <location>
        <begin position="111"/>
        <end position="124"/>
    </location>
</feature>
<dbReference type="InterPro" id="IPR011053">
    <property type="entry name" value="Single_hybrid_motif"/>
</dbReference>
<comment type="similarity">
    <text evidence="2 4">Belongs to the 2-oxoacid dehydrogenase family.</text>
</comment>
<accession>A0A7X0LK18</accession>
<dbReference type="Pfam" id="PF00198">
    <property type="entry name" value="2-oxoacid_dh"/>
    <property type="match status" value="1"/>
</dbReference>
<evidence type="ECO:0000256" key="2">
    <source>
        <dbReference type="ARBA" id="ARBA00007317"/>
    </source>
</evidence>
<proteinExistence type="inferred from homology"/>
<dbReference type="InterPro" id="IPR001078">
    <property type="entry name" value="2-oxoacid_DH_actylTfrase"/>
</dbReference>
<dbReference type="SUPFAM" id="SSF52777">
    <property type="entry name" value="CoA-dependent acyltransferases"/>
    <property type="match status" value="1"/>
</dbReference>
<dbReference type="InterPro" id="IPR000089">
    <property type="entry name" value="Biotin_lipoyl"/>
</dbReference>
<evidence type="ECO:0000256" key="3">
    <source>
        <dbReference type="ARBA" id="ARBA00022823"/>
    </source>
</evidence>
<dbReference type="EMBL" id="JACHGY010000001">
    <property type="protein sequence ID" value="MBB6429975.1"/>
    <property type="molecule type" value="Genomic_DNA"/>
</dbReference>
<dbReference type="PROSITE" id="PS00189">
    <property type="entry name" value="LIPOYL"/>
    <property type="match status" value="1"/>
</dbReference>
<evidence type="ECO:0000256" key="1">
    <source>
        <dbReference type="ARBA" id="ARBA00001938"/>
    </source>
</evidence>
<name>A0A7X0LK18_9BACT</name>